<dbReference type="Proteomes" id="UP000018721">
    <property type="component" value="Unassembled WGS sequence"/>
</dbReference>
<dbReference type="AlphaFoldDB" id="V9F1W6"/>
<proteinExistence type="predicted"/>
<protein>
    <submittedName>
        <fullName evidence="2">Uncharacterized protein</fullName>
    </submittedName>
</protein>
<organism evidence="2 3">
    <name type="scientific">Phytophthora nicotianae P1569</name>
    <dbReference type="NCBI Taxonomy" id="1317065"/>
    <lineage>
        <taxon>Eukaryota</taxon>
        <taxon>Sar</taxon>
        <taxon>Stramenopiles</taxon>
        <taxon>Oomycota</taxon>
        <taxon>Peronosporomycetes</taxon>
        <taxon>Peronosporales</taxon>
        <taxon>Peronosporaceae</taxon>
        <taxon>Phytophthora</taxon>
    </lineage>
</organism>
<gene>
    <name evidence="2" type="ORF">F443_10971</name>
</gene>
<dbReference type="HOGENOM" id="CLU_2747893_0_0_1"/>
<sequence>MENAWRFPSTGPTLYFLHGWEAMSTLEVTLSRGSTHLRDWDARKWCTTFSTSSDMNEARSTQRNDAQSRSD</sequence>
<feature type="non-terminal residue" evidence="2">
    <location>
        <position position="71"/>
    </location>
</feature>
<feature type="compositionally biased region" description="Basic and acidic residues" evidence="1">
    <location>
        <begin position="56"/>
        <end position="71"/>
    </location>
</feature>
<dbReference type="EMBL" id="ANIZ01001876">
    <property type="protein sequence ID" value="ETI44327.1"/>
    <property type="molecule type" value="Genomic_DNA"/>
</dbReference>
<evidence type="ECO:0000313" key="2">
    <source>
        <dbReference type="EMBL" id="ETI44327.1"/>
    </source>
</evidence>
<name>V9F1W6_PHYNI</name>
<reference evidence="2 3" key="1">
    <citation type="submission" date="2013-11" db="EMBL/GenBank/DDBJ databases">
        <title>The Genome Sequence of Phytophthora parasitica P1569.</title>
        <authorList>
            <consortium name="The Broad Institute Genomics Platform"/>
            <person name="Russ C."/>
            <person name="Tyler B."/>
            <person name="Panabieres F."/>
            <person name="Shan W."/>
            <person name="Tripathy S."/>
            <person name="Grunwald N."/>
            <person name="Machado M."/>
            <person name="Johnson C.S."/>
            <person name="Arredondo F."/>
            <person name="Hong C."/>
            <person name="Coffey M."/>
            <person name="Young S.K."/>
            <person name="Zeng Q."/>
            <person name="Gargeya S."/>
            <person name="Fitzgerald M."/>
            <person name="Abouelleil A."/>
            <person name="Alvarado L."/>
            <person name="Chapman S.B."/>
            <person name="Gainer-Dewar J."/>
            <person name="Goldberg J."/>
            <person name="Griggs A."/>
            <person name="Gujja S."/>
            <person name="Hansen M."/>
            <person name="Howarth C."/>
            <person name="Imamovic A."/>
            <person name="Ireland A."/>
            <person name="Larimer J."/>
            <person name="McCowan C."/>
            <person name="Murphy C."/>
            <person name="Pearson M."/>
            <person name="Poon T.W."/>
            <person name="Priest M."/>
            <person name="Roberts A."/>
            <person name="Saif S."/>
            <person name="Shea T."/>
            <person name="Sykes S."/>
            <person name="Wortman J."/>
            <person name="Nusbaum C."/>
            <person name="Birren B."/>
        </authorList>
    </citation>
    <scope>NUCLEOTIDE SEQUENCE [LARGE SCALE GENOMIC DNA]</scope>
    <source>
        <strain evidence="2 3">P1569</strain>
    </source>
</reference>
<comment type="caution">
    <text evidence="2">The sequence shown here is derived from an EMBL/GenBank/DDBJ whole genome shotgun (WGS) entry which is preliminary data.</text>
</comment>
<accession>V9F1W6</accession>
<keyword evidence="3" id="KW-1185">Reference proteome</keyword>
<feature type="region of interest" description="Disordered" evidence="1">
    <location>
        <begin position="52"/>
        <end position="71"/>
    </location>
</feature>
<evidence type="ECO:0000313" key="3">
    <source>
        <dbReference type="Proteomes" id="UP000018721"/>
    </source>
</evidence>
<evidence type="ECO:0000256" key="1">
    <source>
        <dbReference type="SAM" id="MobiDB-lite"/>
    </source>
</evidence>